<feature type="chain" id="PRO_5026017352" description="DUF2846 domain-containing protein" evidence="1">
    <location>
        <begin position="20"/>
        <end position="147"/>
    </location>
</feature>
<evidence type="ECO:0000313" key="2">
    <source>
        <dbReference type="EMBL" id="QGX98433.1"/>
    </source>
</evidence>
<protein>
    <recommendedName>
        <fullName evidence="4">DUF2846 domain-containing protein</fullName>
    </recommendedName>
</protein>
<dbReference type="EMBL" id="CP034348">
    <property type="protein sequence ID" value="QGX98433.1"/>
    <property type="molecule type" value="Genomic_DNA"/>
</dbReference>
<feature type="signal peptide" evidence="1">
    <location>
        <begin position="1"/>
        <end position="19"/>
    </location>
</feature>
<keyword evidence="3" id="KW-1185">Reference proteome</keyword>
<accession>A0A6I6IRD0</accession>
<dbReference type="KEGG" id="rom:EI983_09110"/>
<evidence type="ECO:0008006" key="4">
    <source>
        <dbReference type="Google" id="ProtNLM"/>
    </source>
</evidence>
<dbReference type="RefSeq" id="WP_157707064.1">
    <property type="nucleotide sequence ID" value="NZ_CP034348.1"/>
</dbReference>
<proteinExistence type="predicted"/>
<dbReference type="Proteomes" id="UP000428330">
    <property type="component" value="Chromosome"/>
</dbReference>
<gene>
    <name evidence="2" type="ORF">EI983_09110</name>
</gene>
<keyword evidence="1" id="KW-0732">Signal</keyword>
<dbReference type="PROSITE" id="PS51257">
    <property type="entry name" value="PROKAR_LIPOPROTEIN"/>
    <property type="match status" value="1"/>
</dbReference>
<organism evidence="2 3">
    <name type="scientific">Roseovarius faecimaris</name>
    <dbReference type="NCBI Taxonomy" id="2494550"/>
    <lineage>
        <taxon>Bacteria</taxon>
        <taxon>Pseudomonadati</taxon>
        <taxon>Pseudomonadota</taxon>
        <taxon>Alphaproteobacteria</taxon>
        <taxon>Rhodobacterales</taxon>
        <taxon>Roseobacteraceae</taxon>
        <taxon>Roseovarius</taxon>
    </lineage>
</organism>
<reference evidence="3" key="1">
    <citation type="submission" date="2018-12" db="EMBL/GenBank/DDBJ databases">
        <title>Complete genome sequence of Roseovarius sp. MME-070.</title>
        <authorList>
            <person name="Nam Y.-D."/>
            <person name="Kang J."/>
            <person name="Chung W.-H."/>
            <person name="Park Y.S."/>
        </authorList>
    </citation>
    <scope>NUCLEOTIDE SEQUENCE [LARGE SCALE GENOMIC DNA]</scope>
    <source>
        <strain evidence="3">MME-070</strain>
    </source>
</reference>
<sequence length="147" mass="15706">MRSFFNALFIVVISATLLAGCSGQGVTDKSSIASLVASEPPNTALVYWRNVEKAGSKNFFFEDEGGDYVTLGAGEVVQLKLSAGDNVFRVASVDMFGQPSSTDKIVISNDDAKTIYLVLDIKEGILLADTTLNQVDKSTFLKVVNAS</sequence>
<evidence type="ECO:0000256" key="1">
    <source>
        <dbReference type="SAM" id="SignalP"/>
    </source>
</evidence>
<evidence type="ECO:0000313" key="3">
    <source>
        <dbReference type="Proteomes" id="UP000428330"/>
    </source>
</evidence>
<name>A0A6I6IRD0_9RHOB</name>
<dbReference type="AlphaFoldDB" id="A0A6I6IRD0"/>